<dbReference type="GO" id="GO:0003677">
    <property type="term" value="F:DNA binding"/>
    <property type="evidence" value="ECO:0007669"/>
    <property type="project" value="UniProtKB-KW"/>
</dbReference>
<evidence type="ECO:0000259" key="4">
    <source>
        <dbReference type="PROSITE" id="PS50043"/>
    </source>
</evidence>
<reference evidence="5" key="1">
    <citation type="submission" date="2020-02" db="EMBL/GenBank/DDBJ databases">
        <authorList>
            <person name="Meier V. D."/>
        </authorList>
    </citation>
    <scope>NUCLEOTIDE SEQUENCE</scope>
    <source>
        <strain evidence="5">AVDCRST_MAG76</strain>
    </source>
</reference>
<dbReference type="GO" id="GO:0006355">
    <property type="term" value="P:regulation of DNA-templated transcription"/>
    <property type="evidence" value="ECO:0007669"/>
    <property type="project" value="InterPro"/>
</dbReference>
<dbReference type="InterPro" id="IPR000792">
    <property type="entry name" value="Tscrpt_reg_LuxR_C"/>
</dbReference>
<organism evidence="5">
    <name type="scientific">uncultured Acidimicrobiales bacterium</name>
    <dbReference type="NCBI Taxonomy" id="310071"/>
    <lineage>
        <taxon>Bacteria</taxon>
        <taxon>Bacillati</taxon>
        <taxon>Actinomycetota</taxon>
        <taxon>Acidimicrobiia</taxon>
        <taxon>Acidimicrobiales</taxon>
        <taxon>environmental samples</taxon>
    </lineage>
</organism>
<keyword evidence="1" id="KW-0805">Transcription regulation</keyword>
<keyword evidence="3" id="KW-0804">Transcription</keyword>
<proteinExistence type="predicted"/>
<evidence type="ECO:0000256" key="1">
    <source>
        <dbReference type="ARBA" id="ARBA00023015"/>
    </source>
</evidence>
<dbReference type="Pfam" id="PF00196">
    <property type="entry name" value="GerE"/>
    <property type="match status" value="1"/>
</dbReference>
<evidence type="ECO:0000256" key="2">
    <source>
        <dbReference type="ARBA" id="ARBA00023125"/>
    </source>
</evidence>
<name>A0A6J4HXS3_9ACTN</name>
<dbReference type="SUPFAM" id="SSF46894">
    <property type="entry name" value="C-terminal effector domain of the bipartite response regulators"/>
    <property type="match status" value="1"/>
</dbReference>
<dbReference type="SMART" id="SM00421">
    <property type="entry name" value="HTH_LUXR"/>
    <property type="match status" value="1"/>
</dbReference>
<dbReference type="PANTHER" id="PTHR44688">
    <property type="entry name" value="DNA-BINDING TRANSCRIPTIONAL ACTIVATOR DEVR_DOSR"/>
    <property type="match status" value="1"/>
</dbReference>
<dbReference type="InterPro" id="IPR036388">
    <property type="entry name" value="WH-like_DNA-bd_sf"/>
</dbReference>
<feature type="domain" description="HTH luxR-type" evidence="4">
    <location>
        <begin position="287"/>
        <end position="351"/>
    </location>
</feature>
<protein>
    <recommendedName>
        <fullName evidence="4">HTH luxR-type domain-containing protein</fullName>
    </recommendedName>
</protein>
<gene>
    <name evidence="5" type="ORF">AVDCRST_MAG76-1531</name>
</gene>
<dbReference type="PROSITE" id="PS50043">
    <property type="entry name" value="HTH_LUXR_2"/>
    <property type="match status" value="1"/>
</dbReference>
<dbReference type="CDD" id="cd06170">
    <property type="entry name" value="LuxR_C_like"/>
    <property type="match status" value="1"/>
</dbReference>
<dbReference type="AlphaFoldDB" id="A0A6J4HXS3"/>
<dbReference type="PROSITE" id="PS00622">
    <property type="entry name" value="HTH_LUXR_1"/>
    <property type="match status" value="1"/>
</dbReference>
<dbReference type="InterPro" id="IPR016032">
    <property type="entry name" value="Sig_transdc_resp-reg_C-effctor"/>
</dbReference>
<evidence type="ECO:0000256" key="3">
    <source>
        <dbReference type="ARBA" id="ARBA00023163"/>
    </source>
</evidence>
<evidence type="ECO:0000313" key="5">
    <source>
        <dbReference type="EMBL" id="CAA9236371.1"/>
    </source>
</evidence>
<dbReference type="EMBL" id="CADCSZ010000092">
    <property type="protein sequence ID" value="CAA9236371.1"/>
    <property type="molecule type" value="Genomic_DNA"/>
</dbReference>
<dbReference type="PRINTS" id="PR00038">
    <property type="entry name" value="HTHLUXR"/>
</dbReference>
<dbReference type="Gene3D" id="1.10.10.10">
    <property type="entry name" value="Winged helix-like DNA-binding domain superfamily/Winged helix DNA-binding domain"/>
    <property type="match status" value="1"/>
</dbReference>
<dbReference type="PANTHER" id="PTHR44688:SF16">
    <property type="entry name" value="DNA-BINDING TRANSCRIPTIONAL ACTIVATOR DEVR_DOSR"/>
    <property type="match status" value="1"/>
</dbReference>
<accession>A0A6J4HXS3</accession>
<keyword evidence="2" id="KW-0238">DNA-binding</keyword>
<sequence>MPRKAAARAVERVVRSCDVHDDARTLRLALIDEIRRATSFDAYAWLLTDPETEVGGAPLADVPWLAELPRQIRLKYLTSVNRWTRLDGPVGVLRAATADHPEDSLVWRELLAGHGVNDVASVVFRDRFGCWAFLELWRIDSGARFEDPEVQFLTEIAGPVTEALRRCQARAFDLSTSTVDRTGPVVLVLSPELEVRAQTPETERYLRVLVPPDTDRDPIPAGAYNVAAQLLAVESGVDDHPPSARVHLAGGVWLTLRAARIGDTEPAEGRDIAVTIESASPTERLALYVRACGLSSREVALLGHLTTGVDTRHIAQLMFLSEHTVQDHLKSIFGKTGVRNRRTLLARAVGH</sequence>